<proteinExistence type="predicted"/>
<gene>
    <name evidence="1" type="ORF">LCGC14_2432070</name>
</gene>
<accession>A0A0F9BLQ6</accession>
<evidence type="ECO:0000313" key="1">
    <source>
        <dbReference type="EMBL" id="KKL22774.1"/>
    </source>
</evidence>
<dbReference type="AlphaFoldDB" id="A0A0F9BLQ6"/>
<feature type="non-terminal residue" evidence="1">
    <location>
        <position position="1"/>
    </location>
</feature>
<reference evidence="1" key="1">
    <citation type="journal article" date="2015" name="Nature">
        <title>Complex archaea that bridge the gap between prokaryotes and eukaryotes.</title>
        <authorList>
            <person name="Spang A."/>
            <person name="Saw J.H."/>
            <person name="Jorgensen S.L."/>
            <person name="Zaremba-Niedzwiedzka K."/>
            <person name="Martijn J."/>
            <person name="Lind A.E."/>
            <person name="van Eijk R."/>
            <person name="Schleper C."/>
            <person name="Guy L."/>
            <person name="Ettema T.J."/>
        </authorList>
    </citation>
    <scope>NUCLEOTIDE SEQUENCE</scope>
</reference>
<sequence length="165" mass="19428">HKIFIDNIKQKEDRTHLDIKKDRSYSWKQLGVNWTVKWDNEVVPPQISDEFISYIQIILFSLRDIDISFIEDDIIINLSISEDVGYGGLRYGYGHAVYLSENESYSSYGNHISNIFGTLYAIISNSAIVSEEQFHEEIKPIFRYNYLSNSYQYMWIKTFGSERID</sequence>
<dbReference type="EMBL" id="LAZR01037220">
    <property type="protein sequence ID" value="KKL22774.1"/>
    <property type="molecule type" value="Genomic_DNA"/>
</dbReference>
<protein>
    <submittedName>
        <fullName evidence="1">Uncharacterized protein</fullName>
    </submittedName>
</protein>
<name>A0A0F9BLQ6_9ZZZZ</name>
<comment type="caution">
    <text evidence="1">The sequence shown here is derived from an EMBL/GenBank/DDBJ whole genome shotgun (WGS) entry which is preliminary data.</text>
</comment>
<organism evidence="1">
    <name type="scientific">marine sediment metagenome</name>
    <dbReference type="NCBI Taxonomy" id="412755"/>
    <lineage>
        <taxon>unclassified sequences</taxon>
        <taxon>metagenomes</taxon>
        <taxon>ecological metagenomes</taxon>
    </lineage>
</organism>